<reference evidence="1 2" key="1">
    <citation type="submission" date="2019-02" db="EMBL/GenBank/DDBJ databases">
        <title>Genomic Encyclopedia of Archaeal and Bacterial Type Strains, Phase II (KMG-II): from individual species to whole genera.</title>
        <authorList>
            <person name="Goeker M."/>
        </authorList>
    </citation>
    <scope>NUCLEOTIDE SEQUENCE [LARGE SCALE GENOMIC DNA]</scope>
    <source>
        <strain evidence="1 2">DSM 18328</strain>
    </source>
</reference>
<evidence type="ECO:0008006" key="3">
    <source>
        <dbReference type="Google" id="ProtNLM"/>
    </source>
</evidence>
<dbReference type="EMBL" id="SHMP01000001">
    <property type="protein sequence ID" value="RZV12631.1"/>
    <property type="molecule type" value="Genomic_DNA"/>
</dbReference>
<dbReference type="AlphaFoldDB" id="A0A482YI79"/>
<protein>
    <recommendedName>
        <fullName evidence="3">Transglutaminase superfamily protein</fullName>
    </recommendedName>
</protein>
<dbReference type="Proteomes" id="UP000291097">
    <property type="component" value="Unassembled WGS sequence"/>
</dbReference>
<gene>
    <name evidence="1" type="ORF">BDK88_0050</name>
</gene>
<accession>A0A482YI79</accession>
<dbReference type="OrthoDB" id="372538at2157"/>
<sequence>MPTRRQYLTALAGGLAVGTIARADDIRRYKNRSSLRFLTAPEQFVQPEKTKHTPNLRYFIRRFTQRTDPAYGLYDVVTDVETVQRTKEGDCADLANFVASWLLYRRDTDVQLLVLRPTAEIAQAHVAVINEDHVYDATGHYRSVDQYVDYFSMKPVARTTIRQTG</sequence>
<evidence type="ECO:0000313" key="1">
    <source>
        <dbReference type="EMBL" id="RZV12631.1"/>
    </source>
</evidence>
<evidence type="ECO:0000313" key="2">
    <source>
        <dbReference type="Proteomes" id="UP000291097"/>
    </source>
</evidence>
<dbReference type="RefSeq" id="WP_130498635.1">
    <property type="nucleotide sequence ID" value="NZ_SHMP01000001.1"/>
</dbReference>
<organism evidence="1 2">
    <name type="scientific">Natrinema hispanicum</name>
    <dbReference type="NCBI Taxonomy" id="392421"/>
    <lineage>
        <taxon>Archaea</taxon>
        <taxon>Methanobacteriati</taxon>
        <taxon>Methanobacteriota</taxon>
        <taxon>Stenosarchaea group</taxon>
        <taxon>Halobacteria</taxon>
        <taxon>Halobacteriales</taxon>
        <taxon>Natrialbaceae</taxon>
        <taxon>Natrinema</taxon>
    </lineage>
</organism>
<proteinExistence type="predicted"/>
<name>A0A482YI79_9EURY</name>
<comment type="caution">
    <text evidence="1">The sequence shown here is derived from an EMBL/GenBank/DDBJ whole genome shotgun (WGS) entry which is preliminary data.</text>
</comment>